<keyword evidence="3" id="KW-1003">Cell membrane</keyword>
<comment type="caution">
    <text evidence="11">The sequence shown here is derived from an EMBL/GenBank/DDBJ whole genome shotgun (WGS) entry which is preliminary data.</text>
</comment>
<dbReference type="Pfam" id="PF10099">
    <property type="entry name" value="RskA_C"/>
    <property type="match status" value="1"/>
</dbReference>
<evidence type="ECO:0000256" key="5">
    <source>
        <dbReference type="ARBA" id="ARBA00022989"/>
    </source>
</evidence>
<name>A0A7C1K311_THERO</name>
<accession>A0A7C1K311</accession>
<protein>
    <recommendedName>
        <fullName evidence="8">Regulator of SigK</fullName>
    </recommendedName>
    <alternativeName>
        <fullName evidence="7">Sigma-K anti-sigma factor RskA</fullName>
    </alternativeName>
</protein>
<dbReference type="PANTHER" id="PTHR37461">
    <property type="entry name" value="ANTI-SIGMA-K FACTOR RSKA"/>
    <property type="match status" value="1"/>
</dbReference>
<evidence type="ECO:0000313" key="11">
    <source>
        <dbReference type="EMBL" id="HEF65518.1"/>
    </source>
</evidence>
<dbReference type="EMBL" id="DSJL01000011">
    <property type="protein sequence ID" value="HEF65518.1"/>
    <property type="molecule type" value="Genomic_DNA"/>
</dbReference>
<feature type="domain" description="Putative zinc-finger" evidence="10">
    <location>
        <begin position="11"/>
        <end position="40"/>
    </location>
</feature>
<gene>
    <name evidence="11" type="ORF">ENP47_07980</name>
</gene>
<dbReference type="InterPro" id="IPR027383">
    <property type="entry name" value="Znf_put"/>
</dbReference>
<keyword evidence="4" id="KW-0812">Transmembrane</keyword>
<evidence type="ECO:0000259" key="9">
    <source>
        <dbReference type="Pfam" id="PF10099"/>
    </source>
</evidence>
<keyword evidence="6" id="KW-0472">Membrane</keyword>
<dbReference type="GO" id="GO:0005886">
    <property type="term" value="C:plasma membrane"/>
    <property type="evidence" value="ECO:0007669"/>
    <property type="project" value="UniProtKB-SubCell"/>
</dbReference>
<dbReference type="AlphaFoldDB" id="A0A7C1K311"/>
<dbReference type="Gene3D" id="1.10.10.1320">
    <property type="entry name" value="Anti-sigma factor, zinc-finger domain"/>
    <property type="match status" value="1"/>
</dbReference>
<evidence type="ECO:0000256" key="6">
    <source>
        <dbReference type="ARBA" id="ARBA00023136"/>
    </source>
</evidence>
<reference evidence="11" key="1">
    <citation type="journal article" date="2020" name="mSystems">
        <title>Genome- and Community-Level Interaction Insights into Carbon Utilization and Element Cycling Functions of Hydrothermarchaeota in Hydrothermal Sediment.</title>
        <authorList>
            <person name="Zhou Z."/>
            <person name="Liu Y."/>
            <person name="Xu W."/>
            <person name="Pan J."/>
            <person name="Luo Z.H."/>
            <person name="Li M."/>
        </authorList>
    </citation>
    <scope>NUCLEOTIDE SEQUENCE [LARGE SCALE GENOMIC DNA]</scope>
    <source>
        <strain evidence="11">SpSt-222</strain>
    </source>
</reference>
<dbReference type="Pfam" id="PF13490">
    <property type="entry name" value="zf-HC2"/>
    <property type="match status" value="1"/>
</dbReference>
<dbReference type="PANTHER" id="PTHR37461:SF1">
    <property type="entry name" value="ANTI-SIGMA-K FACTOR RSKA"/>
    <property type="match status" value="1"/>
</dbReference>
<dbReference type="GO" id="GO:0016989">
    <property type="term" value="F:sigma factor antagonist activity"/>
    <property type="evidence" value="ECO:0007669"/>
    <property type="project" value="TreeGrafter"/>
</dbReference>
<evidence type="ECO:0000256" key="4">
    <source>
        <dbReference type="ARBA" id="ARBA00022692"/>
    </source>
</evidence>
<evidence type="ECO:0000256" key="3">
    <source>
        <dbReference type="ARBA" id="ARBA00022475"/>
    </source>
</evidence>
<comment type="subcellular location">
    <subcellularLocation>
        <location evidence="2">Cell membrane</location>
    </subcellularLocation>
    <subcellularLocation>
        <location evidence="1">Membrane</location>
        <topology evidence="1">Single-pass membrane protein</topology>
    </subcellularLocation>
</comment>
<dbReference type="InterPro" id="IPR018764">
    <property type="entry name" value="RskA_C"/>
</dbReference>
<evidence type="ECO:0000256" key="1">
    <source>
        <dbReference type="ARBA" id="ARBA00004167"/>
    </source>
</evidence>
<dbReference type="InterPro" id="IPR041916">
    <property type="entry name" value="Anti_sigma_zinc_sf"/>
</dbReference>
<proteinExistence type="predicted"/>
<dbReference type="InterPro" id="IPR051474">
    <property type="entry name" value="Anti-sigma-K/W_factor"/>
</dbReference>
<evidence type="ECO:0000256" key="2">
    <source>
        <dbReference type="ARBA" id="ARBA00004236"/>
    </source>
</evidence>
<evidence type="ECO:0000256" key="7">
    <source>
        <dbReference type="ARBA" id="ARBA00029829"/>
    </source>
</evidence>
<sequence length="261" mass="28446">MDGHAVTEHEQELVEYALGELDPETAARVARHLEGCERCRAELLRIEEALGWLGTAVPQVDPSPALRARVLATAAFEGRQRWRLAWARGLLAAAAVLLVFALLLAVTRADRQADELAARQANIAAVLAAADWSTAMQGERADMPAQVGRVYLDREGRTGLLVLAELPLPDEGRVYQVWLIRSDGGRDSAGVFLPDLEGRALLVIHARDPWTTYQGMGITVEPGPEGSAQPTGERIAGCTWDWEAWATHDRIARPRLDAGHG</sequence>
<keyword evidence="5" id="KW-1133">Transmembrane helix</keyword>
<feature type="domain" description="Anti-sigma K factor RskA C-terminal" evidence="9">
    <location>
        <begin position="91"/>
        <end position="232"/>
    </location>
</feature>
<evidence type="ECO:0000259" key="10">
    <source>
        <dbReference type="Pfam" id="PF13490"/>
    </source>
</evidence>
<evidence type="ECO:0000256" key="8">
    <source>
        <dbReference type="ARBA" id="ARBA00030803"/>
    </source>
</evidence>
<dbReference type="GO" id="GO:0006417">
    <property type="term" value="P:regulation of translation"/>
    <property type="evidence" value="ECO:0007669"/>
    <property type="project" value="TreeGrafter"/>
</dbReference>
<organism evidence="11">
    <name type="scientific">Thermomicrobium roseum</name>
    <dbReference type="NCBI Taxonomy" id="500"/>
    <lineage>
        <taxon>Bacteria</taxon>
        <taxon>Pseudomonadati</taxon>
        <taxon>Thermomicrobiota</taxon>
        <taxon>Thermomicrobia</taxon>
        <taxon>Thermomicrobiales</taxon>
        <taxon>Thermomicrobiaceae</taxon>
        <taxon>Thermomicrobium</taxon>
    </lineage>
</organism>